<evidence type="ECO:0000313" key="4">
    <source>
        <dbReference type="Proteomes" id="UP000646523"/>
    </source>
</evidence>
<gene>
    <name evidence="3" type="ORF">GCM10012289_65000</name>
</gene>
<dbReference type="PANTHER" id="PTHR43625:SF40">
    <property type="entry name" value="ALDO-KETO REDUCTASE YAKC [NADP(+)]"/>
    <property type="match status" value="1"/>
</dbReference>
<evidence type="ECO:0000259" key="2">
    <source>
        <dbReference type="Pfam" id="PF00248"/>
    </source>
</evidence>
<dbReference type="AlphaFoldDB" id="A0A917ZAQ3"/>
<sequence length="319" mass="34001">MLARAAVGLGSLALTGCYGSADRREAVHTLRNALDMGVPLIDTADHYAAGAVERMIREAVSGGRGDGTLISTRGGLRFARDGALIGVDGSPGYLRRACEASLRRLGRGHIDVYYLAGVDPRVPLEESLGVLADLVAEGKIRSIGLSGVSAEQLRRAHAAFPVGALAVEYSLMERRAERELLPAARELGVQVVACRPLGRGLLTGRVASAEAFGSGDVRRGQDRFQADRLRRQAWRLRAAGEVATGMSAGLTRLALAWLLSRQDGVVPVPSTRHGLHLEMNVTSARLTVGSAESERLEACFPVGWDEQESADGRLGRCDQ</sequence>
<dbReference type="EMBL" id="BMNH01000029">
    <property type="protein sequence ID" value="GGO79803.1"/>
    <property type="molecule type" value="Genomic_DNA"/>
</dbReference>
<keyword evidence="1" id="KW-0560">Oxidoreductase</keyword>
<organism evidence="3 4">
    <name type="scientific">Nonomuraea cavernae</name>
    <dbReference type="NCBI Taxonomy" id="2045107"/>
    <lineage>
        <taxon>Bacteria</taxon>
        <taxon>Bacillati</taxon>
        <taxon>Actinomycetota</taxon>
        <taxon>Actinomycetes</taxon>
        <taxon>Streptosporangiales</taxon>
        <taxon>Streptosporangiaceae</taxon>
        <taxon>Nonomuraea</taxon>
    </lineage>
</organism>
<dbReference type="InterPro" id="IPR036812">
    <property type="entry name" value="NAD(P)_OxRdtase_dom_sf"/>
</dbReference>
<evidence type="ECO:0000256" key="1">
    <source>
        <dbReference type="ARBA" id="ARBA00023002"/>
    </source>
</evidence>
<dbReference type="GO" id="GO:0005737">
    <property type="term" value="C:cytoplasm"/>
    <property type="evidence" value="ECO:0007669"/>
    <property type="project" value="TreeGrafter"/>
</dbReference>
<dbReference type="Proteomes" id="UP000646523">
    <property type="component" value="Unassembled WGS sequence"/>
</dbReference>
<dbReference type="PROSITE" id="PS51257">
    <property type="entry name" value="PROKAR_LIPOPROTEIN"/>
    <property type="match status" value="1"/>
</dbReference>
<reference evidence="3" key="2">
    <citation type="submission" date="2020-09" db="EMBL/GenBank/DDBJ databases">
        <authorList>
            <person name="Sun Q."/>
            <person name="Zhou Y."/>
        </authorList>
    </citation>
    <scope>NUCLEOTIDE SEQUENCE</scope>
    <source>
        <strain evidence="3">CGMCC 4.7368</strain>
    </source>
</reference>
<dbReference type="InterPro" id="IPR050791">
    <property type="entry name" value="Aldo-Keto_reductase"/>
</dbReference>
<proteinExistence type="predicted"/>
<comment type="caution">
    <text evidence="3">The sequence shown here is derived from an EMBL/GenBank/DDBJ whole genome shotgun (WGS) entry which is preliminary data.</text>
</comment>
<protein>
    <submittedName>
        <fullName evidence="3">Oxidoreductase</fullName>
    </submittedName>
</protein>
<dbReference type="GO" id="GO:0016491">
    <property type="term" value="F:oxidoreductase activity"/>
    <property type="evidence" value="ECO:0007669"/>
    <property type="project" value="UniProtKB-KW"/>
</dbReference>
<accession>A0A917ZAQ3</accession>
<name>A0A917ZAQ3_9ACTN</name>
<dbReference type="InterPro" id="IPR023210">
    <property type="entry name" value="NADP_OxRdtase_dom"/>
</dbReference>
<dbReference type="PANTHER" id="PTHR43625">
    <property type="entry name" value="AFLATOXIN B1 ALDEHYDE REDUCTASE"/>
    <property type="match status" value="1"/>
</dbReference>
<dbReference type="Gene3D" id="3.20.20.100">
    <property type="entry name" value="NADP-dependent oxidoreductase domain"/>
    <property type="match status" value="1"/>
</dbReference>
<feature type="domain" description="NADP-dependent oxidoreductase" evidence="2">
    <location>
        <begin position="7"/>
        <end position="299"/>
    </location>
</feature>
<reference evidence="3" key="1">
    <citation type="journal article" date="2014" name="Int. J. Syst. Evol. Microbiol.">
        <title>Complete genome sequence of Corynebacterium casei LMG S-19264T (=DSM 44701T), isolated from a smear-ripened cheese.</title>
        <authorList>
            <consortium name="US DOE Joint Genome Institute (JGI-PGF)"/>
            <person name="Walter F."/>
            <person name="Albersmeier A."/>
            <person name="Kalinowski J."/>
            <person name="Ruckert C."/>
        </authorList>
    </citation>
    <scope>NUCLEOTIDE SEQUENCE</scope>
    <source>
        <strain evidence="3">CGMCC 4.7368</strain>
    </source>
</reference>
<dbReference type="Pfam" id="PF00248">
    <property type="entry name" value="Aldo_ket_red"/>
    <property type="match status" value="1"/>
</dbReference>
<dbReference type="SUPFAM" id="SSF51430">
    <property type="entry name" value="NAD(P)-linked oxidoreductase"/>
    <property type="match status" value="1"/>
</dbReference>
<dbReference type="RefSeq" id="WP_189128028.1">
    <property type="nucleotide sequence ID" value="NZ_BMNH01000029.1"/>
</dbReference>
<evidence type="ECO:0000313" key="3">
    <source>
        <dbReference type="EMBL" id="GGO79803.1"/>
    </source>
</evidence>
<keyword evidence="4" id="KW-1185">Reference proteome</keyword>